<evidence type="ECO:0000313" key="7">
    <source>
        <dbReference type="EMBL" id="CAF1309910.1"/>
    </source>
</evidence>
<feature type="transmembrane region" description="Helical" evidence="5">
    <location>
        <begin position="292"/>
        <end position="312"/>
    </location>
</feature>
<gene>
    <name evidence="7" type="ORF">EDS130_LOCUS31081</name>
    <name evidence="8" type="ORF">XAT740_LOCUS47649</name>
</gene>
<protein>
    <recommendedName>
        <fullName evidence="6">G-protein coupled receptors family 1 profile domain-containing protein</fullName>
    </recommendedName>
</protein>
<organism evidence="8 9">
    <name type="scientific">Adineta ricciae</name>
    <name type="common">Rotifer</name>
    <dbReference type="NCBI Taxonomy" id="249248"/>
    <lineage>
        <taxon>Eukaryota</taxon>
        <taxon>Metazoa</taxon>
        <taxon>Spiralia</taxon>
        <taxon>Gnathifera</taxon>
        <taxon>Rotifera</taxon>
        <taxon>Eurotatoria</taxon>
        <taxon>Bdelloidea</taxon>
        <taxon>Adinetida</taxon>
        <taxon>Adinetidae</taxon>
        <taxon>Adineta</taxon>
    </lineage>
</organism>
<dbReference type="PROSITE" id="PS50262">
    <property type="entry name" value="G_PROTEIN_RECEP_F1_2"/>
    <property type="match status" value="1"/>
</dbReference>
<feature type="transmembrane region" description="Helical" evidence="5">
    <location>
        <begin position="56"/>
        <end position="77"/>
    </location>
</feature>
<keyword evidence="2 5" id="KW-0812">Transmembrane</keyword>
<feature type="transmembrane region" description="Helical" evidence="5">
    <location>
        <begin position="249"/>
        <end position="272"/>
    </location>
</feature>
<dbReference type="EMBL" id="CAJNOR010006654">
    <property type="protein sequence ID" value="CAF1600454.1"/>
    <property type="molecule type" value="Genomic_DNA"/>
</dbReference>
<comment type="subcellular location">
    <subcellularLocation>
        <location evidence="1">Membrane</location>
    </subcellularLocation>
</comment>
<dbReference type="Pfam" id="PF00001">
    <property type="entry name" value="7tm_1"/>
    <property type="match status" value="1"/>
</dbReference>
<feature type="transmembrane region" description="Helical" evidence="5">
    <location>
        <begin position="24"/>
        <end position="44"/>
    </location>
</feature>
<dbReference type="GO" id="GO:0016020">
    <property type="term" value="C:membrane"/>
    <property type="evidence" value="ECO:0007669"/>
    <property type="project" value="UniProtKB-SubCell"/>
</dbReference>
<dbReference type="InterPro" id="IPR017452">
    <property type="entry name" value="GPCR_Rhodpsn_7TM"/>
</dbReference>
<evidence type="ECO:0000256" key="1">
    <source>
        <dbReference type="ARBA" id="ARBA00004370"/>
    </source>
</evidence>
<evidence type="ECO:0000256" key="4">
    <source>
        <dbReference type="ARBA" id="ARBA00023136"/>
    </source>
</evidence>
<dbReference type="SUPFAM" id="SSF81321">
    <property type="entry name" value="Family A G protein-coupled receptor-like"/>
    <property type="match status" value="1"/>
</dbReference>
<evidence type="ECO:0000256" key="3">
    <source>
        <dbReference type="ARBA" id="ARBA00022989"/>
    </source>
</evidence>
<dbReference type="PANTHER" id="PTHR46641:SF18">
    <property type="entry name" value="G-PROTEIN COUPLED RECEPTORS FAMILY 1 PROFILE DOMAIN-CONTAINING PROTEIN"/>
    <property type="match status" value="1"/>
</dbReference>
<dbReference type="Gene3D" id="1.20.1070.10">
    <property type="entry name" value="Rhodopsin 7-helix transmembrane proteins"/>
    <property type="match status" value="1"/>
</dbReference>
<evidence type="ECO:0000256" key="5">
    <source>
        <dbReference type="SAM" id="Phobius"/>
    </source>
</evidence>
<dbReference type="Proteomes" id="UP000663828">
    <property type="component" value="Unassembled WGS sequence"/>
</dbReference>
<evidence type="ECO:0000313" key="9">
    <source>
        <dbReference type="Proteomes" id="UP000663828"/>
    </source>
</evidence>
<accession>A0A816AQ37</accession>
<dbReference type="GO" id="GO:0004930">
    <property type="term" value="F:G protein-coupled receptor activity"/>
    <property type="evidence" value="ECO:0007669"/>
    <property type="project" value="InterPro"/>
</dbReference>
<evidence type="ECO:0000259" key="6">
    <source>
        <dbReference type="PROSITE" id="PS50262"/>
    </source>
</evidence>
<dbReference type="InterPro" id="IPR052954">
    <property type="entry name" value="GPCR-Ligand_Int"/>
</dbReference>
<name>A0A816AQ37_ADIRI</name>
<proteinExistence type="predicted"/>
<evidence type="ECO:0000313" key="8">
    <source>
        <dbReference type="EMBL" id="CAF1600454.1"/>
    </source>
</evidence>
<keyword evidence="9" id="KW-1185">Reference proteome</keyword>
<sequence>MSSSTVDASLVSSLNNISFQLNRYLAFPIFLFGIIGNILNVLVLSQRPLRSNPCSFLFLTSSIFYFMSLCAGVFPRFLATWNADLGNTNQFICKLRIYIYFNTLTIAFWLIALATLDRWCCSSINVNYRLRSTLKNAQRSIILLVIISSLLQIQQIFCYEANLTYTPLKCYSKTVTCGILSDLSFALITVLIPLLLMFIFGRMIILNVRRSQSRLYVESIGISNSGGILNPVFVNVTQLNRQRKTDRRLLYMLFVQVILILVLTLPFAISKLYSTLTRDILKSTLQITVESFIFNLLLLFLNVASGMPFYIYTLTGGKVFRKALLNLFHK</sequence>
<reference evidence="8" key="1">
    <citation type="submission" date="2021-02" db="EMBL/GenBank/DDBJ databases">
        <authorList>
            <person name="Nowell W R."/>
        </authorList>
    </citation>
    <scope>NUCLEOTIDE SEQUENCE</scope>
</reference>
<dbReference type="InterPro" id="IPR000276">
    <property type="entry name" value="GPCR_Rhodpsn"/>
</dbReference>
<feature type="transmembrane region" description="Helical" evidence="5">
    <location>
        <begin position="183"/>
        <end position="205"/>
    </location>
</feature>
<keyword evidence="3 5" id="KW-1133">Transmembrane helix</keyword>
<dbReference type="Proteomes" id="UP000663852">
    <property type="component" value="Unassembled WGS sequence"/>
</dbReference>
<dbReference type="AlphaFoldDB" id="A0A816AQ37"/>
<feature type="transmembrane region" description="Helical" evidence="5">
    <location>
        <begin position="141"/>
        <end position="163"/>
    </location>
</feature>
<dbReference type="PANTHER" id="PTHR46641">
    <property type="entry name" value="FMRFAMIDE RECEPTOR-RELATED"/>
    <property type="match status" value="1"/>
</dbReference>
<keyword evidence="4 5" id="KW-0472">Membrane</keyword>
<dbReference type="OrthoDB" id="10016709at2759"/>
<feature type="transmembrane region" description="Helical" evidence="5">
    <location>
        <begin position="97"/>
        <end position="120"/>
    </location>
</feature>
<feature type="domain" description="G-protein coupled receptors family 1 profile" evidence="6">
    <location>
        <begin position="36"/>
        <end position="312"/>
    </location>
</feature>
<dbReference type="EMBL" id="CAJNOJ010000224">
    <property type="protein sequence ID" value="CAF1309910.1"/>
    <property type="molecule type" value="Genomic_DNA"/>
</dbReference>
<comment type="caution">
    <text evidence="8">The sequence shown here is derived from an EMBL/GenBank/DDBJ whole genome shotgun (WGS) entry which is preliminary data.</text>
</comment>
<evidence type="ECO:0000256" key="2">
    <source>
        <dbReference type="ARBA" id="ARBA00022692"/>
    </source>
</evidence>